<comment type="similarity">
    <text evidence="1">Belongs to the Mg-chelatase subunits D/I family. ComM subfamily.</text>
</comment>
<evidence type="ECO:0000256" key="3">
    <source>
        <dbReference type="ARBA" id="ARBA00022840"/>
    </source>
</evidence>
<dbReference type="SMART" id="SM00382">
    <property type="entry name" value="AAA"/>
    <property type="match status" value="1"/>
</dbReference>
<feature type="region of interest" description="Disordered" evidence="4">
    <location>
        <begin position="420"/>
        <end position="439"/>
    </location>
</feature>
<dbReference type="AlphaFoldDB" id="A0A839HG45"/>
<dbReference type="InterPro" id="IPR004482">
    <property type="entry name" value="Mg_chelat-rel"/>
</dbReference>
<evidence type="ECO:0000259" key="5">
    <source>
        <dbReference type="SMART" id="SM00382"/>
    </source>
</evidence>
<protein>
    <submittedName>
        <fullName evidence="6">YifB family Mg chelatase-like AAA ATPase</fullName>
    </submittedName>
</protein>
<evidence type="ECO:0000313" key="7">
    <source>
        <dbReference type="Proteomes" id="UP000548632"/>
    </source>
</evidence>
<reference evidence="6 7" key="1">
    <citation type="journal article" date="2020" name="Arch. Microbiol.">
        <title>The genome sequence of the giant phototrophic gammaproteobacterium Thiospirillum jenense gives insight into its physiological properties and phylogenetic relationships.</title>
        <authorList>
            <person name="Imhoff J.F."/>
            <person name="Meyer T.E."/>
            <person name="Kyndt J.A."/>
        </authorList>
    </citation>
    <scope>NUCLEOTIDE SEQUENCE [LARGE SCALE GENOMIC DNA]</scope>
    <source>
        <strain evidence="6 7">DSM 216</strain>
    </source>
</reference>
<dbReference type="RefSeq" id="WP_182583758.1">
    <property type="nucleotide sequence ID" value="NZ_JABVCQ010000014.1"/>
</dbReference>
<name>A0A839HG45_9GAMM</name>
<dbReference type="Gene3D" id="3.40.50.300">
    <property type="entry name" value="P-loop containing nucleotide triphosphate hydrolases"/>
    <property type="match status" value="1"/>
</dbReference>
<dbReference type="NCBIfam" id="NF007365">
    <property type="entry name" value="PRK09862.1"/>
    <property type="match status" value="1"/>
</dbReference>
<dbReference type="InterPro" id="IPR025158">
    <property type="entry name" value="Mg_chelat-rel_C"/>
</dbReference>
<evidence type="ECO:0000313" key="6">
    <source>
        <dbReference type="EMBL" id="MBB1126128.1"/>
    </source>
</evidence>
<dbReference type="InterPro" id="IPR001208">
    <property type="entry name" value="MCM_dom"/>
</dbReference>
<dbReference type="Pfam" id="PF13335">
    <property type="entry name" value="Mg_chelatase_C"/>
    <property type="match status" value="1"/>
</dbReference>
<dbReference type="InterPro" id="IPR027417">
    <property type="entry name" value="P-loop_NTPase"/>
</dbReference>
<dbReference type="SUPFAM" id="SSF54211">
    <property type="entry name" value="Ribosomal protein S5 domain 2-like"/>
    <property type="match status" value="1"/>
</dbReference>
<dbReference type="SUPFAM" id="SSF52540">
    <property type="entry name" value="P-loop containing nucleoside triphosphate hydrolases"/>
    <property type="match status" value="1"/>
</dbReference>
<dbReference type="PANTHER" id="PTHR32039:SF7">
    <property type="entry name" value="COMPETENCE PROTEIN COMM"/>
    <property type="match status" value="1"/>
</dbReference>
<dbReference type="GO" id="GO:0003677">
    <property type="term" value="F:DNA binding"/>
    <property type="evidence" value="ECO:0007669"/>
    <property type="project" value="InterPro"/>
</dbReference>
<dbReference type="InterPro" id="IPR045006">
    <property type="entry name" value="CHLI-like"/>
</dbReference>
<sequence>MGLCILYSRAPDGIRAPEVIVEVQSSGGLPALSIVGLPEMAVRESKDRVRGALGNSRLLFPDGRITINLAPADLPKEGGRFDLPIAVGILGATAQIQTQPLTQHEFLGELALSGELRAVAGVLPAALAARTAGRALIVPRDNAAEAALVRDLVVYPADHLLEVCAHLNGMAPLTRYIAADPAELSPPPSPDLSDVRGQPHAKRALEIAAAGAHSLLFIGPPGTGKSMLAMRLPGILPELTEAEALETAAIRSVAGQLHRFDPAYFRQRPFRAPHHTASGAALVGGGSTPRPGEISLAHHGVLFLDELPEFDRRVLEVLREPLESGRIHISRAARQAEFPAHFQLVAAMNPCPCGYLGDLSGRCHCTADQVARYRARISGPLLDRIDMQIEVPRLPAEQLTNNRLGSETTAAVRARVAAARQRQQERTGMPNAQLTPPLIDRDCQLDDTGQRLLSEAMARLALSARAYHRILKVARTIADLDGRDSITITHLSEAIGYRRLDRNTAPPPRRN</sequence>
<dbReference type="PANTHER" id="PTHR32039">
    <property type="entry name" value="MAGNESIUM-CHELATASE SUBUNIT CHLI"/>
    <property type="match status" value="1"/>
</dbReference>
<evidence type="ECO:0000256" key="2">
    <source>
        <dbReference type="ARBA" id="ARBA00022741"/>
    </source>
</evidence>
<dbReference type="Proteomes" id="UP000548632">
    <property type="component" value="Unassembled WGS sequence"/>
</dbReference>
<keyword evidence="3" id="KW-0067">ATP-binding</keyword>
<evidence type="ECO:0000256" key="1">
    <source>
        <dbReference type="ARBA" id="ARBA00006354"/>
    </source>
</evidence>
<feature type="domain" description="AAA+ ATPase" evidence="5">
    <location>
        <begin position="211"/>
        <end position="395"/>
    </location>
</feature>
<evidence type="ECO:0000256" key="4">
    <source>
        <dbReference type="SAM" id="MobiDB-lite"/>
    </source>
</evidence>
<comment type="caution">
    <text evidence="6">The sequence shown here is derived from an EMBL/GenBank/DDBJ whole genome shotgun (WGS) entry which is preliminary data.</text>
</comment>
<keyword evidence="2" id="KW-0547">Nucleotide-binding</keyword>
<dbReference type="InterPro" id="IPR014721">
    <property type="entry name" value="Ribsml_uS5_D2-typ_fold_subgr"/>
</dbReference>
<dbReference type="InterPro" id="IPR003593">
    <property type="entry name" value="AAA+_ATPase"/>
</dbReference>
<dbReference type="PRINTS" id="PR01657">
    <property type="entry name" value="MCMFAMILY"/>
</dbReference>
<dbReference type="EMBL" id="JABVCQ010000014">
    <property type="protein sequence ID" value="MBB1126128.1"/>
    <property type="molecule type" value="Genomic_DNA"/>
</dbReference>
<dbReference type="NCBIfam" id="TIGR00368">
    <property type="entry name" value="YifB family Mg chelatase-like AAA ATPase"/>
    <property type="match status" value="1"/>
</dbReference>
<dbReference type="InterPro" id="IPR020568">
    <property type="entry name" value="Ribosomal_Su5_D2-typ_SF"/>
</dbReference>
<keyword evidence="7" id="KW-1185">Reference proteome</keyword>
<dbReference type="InterPro" id="IPR000523">
    <property type="entry name" value="Mg_chelatse_chII-like_cat_dom"/>
</dbReference>
<dbReference type="Gene3D" id="3.30.230.10">
    <property type="match status" value="1"/>
</dbReference>
<dbReference type="Pfam" id="PF01078">
    <property type="entry name" value="Mg_chelatase"/>
    <property type="match status" value="1"/>
</dbReference>
<gene>
    <name evidence="6" type="ORF">HUK38_07775</name>
</gene>
<accession>A0A839HG45</accession>
<dbReference type="GO" id="GO:0005524">
    <property type="term" value="F:ATP binding"/>
    <property type="evidence" value="ECO:0007669"/>
    <property type="project" value="UniProtKB-KW"/>
</dbReference>
<proteinExistence type="inferred from homology"/>
<dbReference type="Pfam" id="PF13541">
    <property type="entry name" value="ChlI"/>
    <property type="match status" value="1"/>
</dbReference>
<organism evidence="6 7">
    <name type="scientific">Thiospirillum jenense</name>
    <dbReference type="NCBI Taxonomy" id="1653858"/>
    <lineage>
        <taxon>Bacteria</taxon>
        <taxon>Pseudomonadati</taxon>
        <taxon>Pseudomonadota</taxon>
        <taxon>Gammaproteobacteria</taxon>
        <taxon>Chromatiales</taxon>
        <taxon>Chromatiaceae</taxon>
        <taxon>Thiospirillum</taxon>
    </lineage>
</organism>